<comment type="caution">
    <text evidence="1">The sequence shown here is derived from an EMBL/GenBank/DDBJ whole genome shotgun (WGS) entry which is preliminary data.</text>
</comment>
<proteinExistence type="predicted"/>
<dbReference type="EMBL" id="LQQC01000004">
    <property type="protein sequence ID" value="KXZ59461.1"/>
    <property type="molecule type" value="Genomic_DNA"/>
</dbReference>
<dbReference type="Proteomes" id="UP000243589">
    <property type="component" value="Unassembled WGS sequence"/>
</dbReference>
<accession>A0A150HBM8</accession>
<dbReference type="AlphaFoldDB" id="A0A150HBM8"/>
<evidence type="ECO:0000313" key="1">
    <source>
        <dbReference type="EMBL" id="KXZ59461.1"/>
    </source>
</evidence>
<keyword evidence="2" id="KW-1185">Reference proteome</keyword>
<protein>
    <submittedName>
        <fullName evidence="1">Uncharacterized protein</fullName>
    </submittedName>
</protein>
<evidence type="ECO:0000313" key="2">
    <source>
        <dbReference type="Proteomes" id="UP000243589"/>
    </source>
</evidence>
<name>A0A150HBM8_9MICO</name>
<dbReference type="PATRIC" id="fig|479117.4.peg.391"/>
<sequence length="65" mass="7403">MVVNDLNLLWASSCPLKADTPLVVDTDTVLTHAIALKCFETVTRRNPQFFEALRVTELTQFSQRH</sequence>
<reference evidence="1 2" key="1">
    <citation type="submission" date="2016-01" db="EMBL/GenBank/DDBJ databases">
        <title>Use of Whole Genome Sequencing to ascertain that Brevibacterium massiliense (Roux, Raoult 2009) is a later heterotypic synonym of Brevibacterium ravenspurgense (Mages 2008).</title>
        <authorList>
            <person name="Bernier A.-M."/>
            <person name="Burdz T."/>
            <person name="Huynh C."/>
            <person name="Pachecho A.L."/>
            <person name="Wiebe D."/>
            <person name="Bonner C."/>
            <person name="Bernard K."/>
        </authorList>
    </citation>
    <scope>NUCLEOTIDE SEQUENCE [LARGE SCALE GENOMIC DNA]</scope>
    <source>
        <strain evidence="1 2">CCUG56047</strain>
    </source>
</reference>
<gene>
    <name evidence="1" type="ORF">Bravens_00395</name>
</gene>
<organism evidence="1 2">
    <name type="scientific">Brevibacterium ravenspurgense</name>
    <dbReference type="NCBI Taxonomy" id="479117"/>
    <lineage>
        <taxon>Bacteria</taxon>
        <taxon>Bacillati</taxon>
        <taxon>Actinomycetota</taxon>
        <taxon>Actinomycetes</taxon>
        <taxon>Micrococcales</taxon>
        <taxon>Brevibacteriaceae</taxon>
        <taxon>Brevibacterium</taxon>
    </lineage>
</organism>